<reference evidence="3 4" key="1">
    <citation type="submission" date="2009-11" db="EMBL/GenBank/DDBJ databases">
        <title>Annotation of Allomyces macrogynus ATCC 38327.</title>
        <authorList>
            <consortium name="The Broad Institute Genome Sequencing Platform"/>
            <person name="Russ C."/>
            <person name="Cuomo C."/>
            <person name="Burger G."/>
            <person name="Gray M.W."/>
            <person name="Holland P.W.H."/>
            <person name="King N."/>
            <person name="Lang F.B.F."/>
            <person name="Roger A.J."/>
            <person name="Ruiz-Trillo I."/>
            <person name="Young S.K."/>
            <person name="Zeng Q."/>
            <person name="Gargeya S."/>
            <person name="Fitzgerald M."/>
            <person name="Haas B."/>
            <person name="Abouelleil A."/>
            <person name="Alvarado L."/>
            <person name="Arachchi H.M."/>
            <person name="Berlin A."/>
            <person name="Chapman S.B."/>
            <person name="Gearin G."/>
            <person name="Goldberg J."/>
            <person name="Griggs A."/>
            <person name="Gujja S."/>
            <person name="Hansen M."/>
            <person name="Heiman D."/>
            <person name="Howarth C."/>
            <person name="Larimer J."/>
            <person name="Lui A."/>
            <person name="MacDonald P.J.P."/>
            <person name="McCowen C."/>
            <person name="Montmayeur A."/>
            <person name="Murphy C."/>
            <person name="Neiman D."/>
            <person name="Pearson M."/>
            <person name="Priest M."/>
            <person name="Roberts A."/>
            <person name="Saif S."/>
            <person name="Shea T."/>
            <person name="Sisk P."/>
            <person name="Stolte C."/>
            <person name="Sykes S."/>
            <person name="Wortman J."/>
            <person name="Nusbaum C."/>
            <person name="Birren B."/>
        </authorList>
    </citation>
    <scope>NUCLEOTIDE SEQUENCE [LARGE SCALE GENOMIC DNA]</scope>
    <source>
        <strain evidence="3 4">ATCC 38327</strain>
    </source>
</reference>
<gene>
    <name evidence="3" type="ORF">AMAG_14683</name>
</gene>
<evidence type="ECO:0000313" key="4">
    <source>
        <dbReference type="Proteomes" id="UP000054350"/>
    </source>
</evidence>
<organism evidence="3 4">
    <name type="scientific">Allomyces macrogynus (strain ATCC 38327)</name>
    <name type="common">Allomyces javanicus var. macrogynus</name>
    <dbReference type="NCBI Taxonomy" id="578462"/>
    <lineage>
        <taxon>Eukaryota</taxon>
        <taxon>Fungi</taxon>
        <taxon>Fungi incertae sedis</taxon>
        <taxon>Blastocladiomycota</taxon>
        <taxon>Blastocladiomycetes</taxon>
        <taxon>Blastocladiales</taxon>
        <taxon>Blastocladiaceae</taxon>
        <taxon>Allomyces</taxon>
    </lineage>
</organism>
<sequence length="249" mass="24922">MPPPPATPAPPAPADAARSLVDPKLDGRGPKLGVLSAIALTLDVIGLVVAGMTLAAAALTRDEDVLAFAEHESHQMAALAAAGTSGIAASDSTLAASSPPPSPTAVPTQAELAARRFRHGTKTLESAAGICGVLAVSGFLVSIFAPTRAAAVLPMVAAVVANNVAHAVAGYVRHLRRLRSRVLGGEEVGGHLWSSSESLGNVDKFVRSRNPSLVTRPRQASAGAVAVATGAAAAAAAAANARTPPPDRD</sequence>
<name>A0A0L0T797_ALLM3</name>
<dbReference type="EMBL" id="GG745366">
    <property type="protein sequence ID" value="KNE70561.1"/>
    <property type="molecule type" value="Genomic_DNA"/>
</dbReference>
<proteinExistence type="predicted"/>
<keyword evidence="2" id="KW-0812">Transmembrane</keyword>
<evidence type="ECO:0000256" key="1">
    <source>
        <dbReference type="SAM" id="MobiDB-lite"/>
    </source>
</evidence>
<dbReference type="OrthoDB" id="10436449at2759"/>
<feature type="region of interest" description="Disordered" evidence="1">
    <location>
        <begin position="1"/>
        <end position="23"/>
    </location>
</feature>
<feature type="compositionally biased region" description="Pro residues" evidence="1">
    <location>
        <begin position="1"/>
        <end position="13"/>
    </location>
</feature>
<feature type="transmembrane region" description="Helical" evidence="2">
    <location>
        <begin position="151"/>
        <end position="172"/>
    </location>
</feature>
<keyword evidence="2" id="KW-0472">Membrane</keyword>
<dbReference type="AlphaFoldDB" id="A0A0L0T797"/>
<protein>
    <submittedName>
        <fullName evidence="3">Uncharacterized protein</fullName>
    </submittedName>
</protein>
<evidence type="ECO:0000256" key="2">
    <source>
        <dbReference type="SAM" id="Phobius"/>
    </source>
</evidence>
<feature type="transmembrane region" description="Helical" evidence="2">
    <location>
        <begin position="32"/>
        <end position="59"/>
    </location>
</feature>
<evidence type="ECO:0000313" key="3">
    <source>
        <dbReference type="EMBL" id="KNE70561.1"/>
    </source>
</evidence>
<dbReference type="Proteomes" id="UP000054350">
    <property type="component" value="Unassembled WGS sequence"/>
</dbReference>
<accession>A0A0L0T797</accession>
<reference evidence="4" key="2">
    <citation type="submission" date="2009-11" db="EMBL/GenBank/DDBJ databases">
        <title>The Genome Sequence of Allomyces macrogynus strain ATCC 38327.</title>
        <authorList>
            <consortium name="The Broad Institute Genome Sequencing Platform"/>
            <person name="Russ C."/>
            <person name="Cuomo C."/>
            <person name="Shea T."/>
            <person name="Young S.K."/>
            <person name="Zeng Q."/>
            <person name="Koehrsen M."/>
            <person name="Haas B."/>
            <person name="Borodovsky M."/>
            <person name="Guigo R."/>
            <person name="Alvarado L."/>
            <person name="Berlin A."/>
            <person name="Borenstein D."/>
            <person name="Chen Z."/>
            <person name="Engels R."/>
            <person name="Freedman E."/>
            <person name="Gellesch M."/>
            <person name="Goldberg J."/>
            <person name="Griggs A."/>
            <person name="Gujja S."/>
            <person name="Heiman D."/>
            <person name="Hepburn T."/>
            <person name="Howarth C."/>
            <person name="Jen D."/>
            <person name="Larson L."/>
            <person name="Lewis B."/>
            <person name="Mehta T."/>
            <person name="Park D."/>
            <person name="Pearson M."/>
            <person name="Roberts A."/>
            <person name="Saif S."/>
            <person name="Shenoy N."/>
            <person name="Sisk P."/>
            <person name="Stolte C."/>
            <person name="Sykes S."/>
            <person name="Walk T."/>
            <person name="White J."/>
            <person name="Yandava C."/>
            <person name="Burger G."/>
            <person name="Gray M.W."/>
            <person name="Holland P.W.H."/>
            <person name="King N."/>
            <person name="Lang F.B.F."/>
            <person name="Roger A.J."/>
            <person name="Ruiz-Trillo I."/>
            <person name="Lander E."/>
            <person name="Nusbaum C."/>
        </authorList>
    </citation>
    <scope>NUCLEOTIDE SEQUENCE [LARGE SCALE GENOMIC DNA]</scope>
    <source>
        <strain evidence="4">ATCC 38327</strain>
    </source>
</reference>
<keyword evidence="4" id="KW-1185">Reference proteome</keyword>
<keyword evidence="2" id="KW-1133">Transmembrane helix</keyword>
<dbReference type="VEuPathDB" id="FungiDB:AMAG_14683"/>
<feature type="transmembrane region" description="Helical" evidence="2">
    <location>
        <begin position="124"/>
        <end position="145"/>
    </location>
</feature>